<dbReference type="AlphaFoldDB" id="A0A0K0ES22"/>
<dbReference type="Pfam" id="PF24524">
    <property type="entry name" value="DUF7596"/>
    <property type="match status" value="1"/>
</dbReference>
<evidence type="ECO:0000259" key="1">
    <source>
        <dbReference type="Pfam" id="PF24524"/>
    </source>
</evidence>
<accession>A0A0K0ES22</accession>
<evidence type="ECO:0000313" key="4">
    <source>
        <dbReference type="WBParaSite" id="TCONS_00013219.p1"/>
    </source>
</evidence>
<protein>
    <submittedName>
        <fullName evidence="3">N-acetyltransferase domain-containing protein</fullName>
    </submittedName>
    <submittedName>
        <fullName evidence="4">YitH acetyltransferase (GNAT) domain-containing protein</fullName>
    </submittedName>
</protein>
<proteinExistence type="predicted"/>
<sequence>MQKMSRPAVLPGIDVSVIPEATSAKVQNNGNVVASITLIKISKNQGYLVINYLDENLNNKLVTLKDPSTPLEIGGSNTFELGEVVKNPIDKRSLRIYIQVHHHHPEQYLAQHLVNQLEEAVLGSFNLELKKNVTIDLYDSDADSVLRDYAGFIVSEKFLMEEVTFDSGKTKSILRNNVQGINVQTTTESDLDSIIDFDDTLSNFCRSDFIKYLFKENKMFHIKDSEGIQGYIVGKGEQIYGIYAKTPLFGEALLAKYISMVPCRNVIVKSTVNTWNGLSNAILKKRKIHRMHTRSCPSHIKWNKIFGINIGMNIF</sequence>
<name>A0A0K0ES22_STRER</name>
<feature type="domain" description="DUF7596" evidence="1">
    <location>
        <begin position="13"/>
        <end position="154"/>
    </location>
</feature>
<dbReference type="InterPro" id="IPR056017">
    <property type="entry name" value="DUF7596"/>
</dbReference>
<organism evidence="3">
    <name type="scientific">Strongyloides stercoralis</name>
    <name type="common">Threadworm</name>
    <dbReference type="NCBI Taxonomy" id="6248"/>
    <lineage>
        <taxon>Eukaryota</taxon>
        <taxon>Metazoa</taxon>
        <taxon>Ecdysozoa</taxon>
        <taxon>Nematoda</taxon>
        <taxon>Chromadorea</taxon>
        <taxon>Rhabditida</taxon>
        <taxon>Tylenchina</taxon>
        <taxon>Panagrolaimomorpha</taxon>
        <taxon>Strongyloidoidea</taxon>
        <taxon>Strongyloididae</taxon>
        <taxon>Strongyloides</taxon>
    </lineage>
</organism>
<keyword evidence="2" id="KW-1185">Reference proteome</keyword>
<dbReference type="Gene3D" id="3.40.630.90">
    <property type="match status" value="1"/>
</dbReference>
<dbReference type="WBParaSite" id="SSTP_0001225100.1">
    <property type="protein sequence ID" value="SSTP_0001225100.1"/>
    <property type="gene ID" value="SSTP_0001225100"/>
</dbReference>
<dbReference type="Proteomes" id="UP000035681">
    <property type="component" value="Unplaced"/>
</dbReference>
<reference evidence="3" key="1">
    <citation type="submission" date="2015-08" db="UniProtKB">
        <authorList>
            <consortium name="WormBaseParasite"/>
        </authorList>
    </citation>
    <scope>IDENTIFICATION</scope>
</reference>
<evidence type="ECO:0000313" key="3">
    <source>
        <dbReference type="WBParaSite" id="SSTP_0001225100.1"/>
    </source>
</evidence>
<evidence type="ECO:0000313" key="2">
    <source>
        <dbReference type="Proteomes" id="UP000035681"/>
    </source>
</evidence>
<dbReference type="WBParaSite" id="TCONS_00013219.p1">
    <property type="protein sequence ID" value="TCONS_00013219.p1"/>
    <property type="gene ID" value="XLOC_009027"/>
</dbReference>